<dbReference type="EMBL" id="AP019376">
    <property type="protein sequence ID" value="BBH86852.1"/>
    <property type="molecule type" value="Genomic_DNA"/>
</dbReference>
<sequence>MRARKPERRRQPRRFCLEVPVIYVTRPYSSTRGLREIEYLVFSLYYEQDVQSV</sequence>
<organism evidence="1">
    <name type="scientific">Thermosporothrix sp. COM3</name>
    <dbReference type="NCBI Taxonomy" id="2490863"/>
    <lineage>
        <taxon>Bacteria</taxon>
        <taxon>Bacillati</taxon>
        <taxon>Chloroflexota</taxon>
        <taxon>Ktedonobacteria</taxon>
        <taxon>Ktedonobacterales</taxon>
        <taxon>Thermosporotrichaceae</taxon>
        <taxon>Thermosporothrix</taxon>
    </lineage>
</organism>
<proteinExistence type="predicted"/>
<gene>
    <name evidence="1" type="ORF">KTC_16030</name>
</gene>
<name>A0A455SIV0_9CHLR</name>
<protein>
    <submittedName>
        <fullName evidence="1">Uncharacterized protein</fullName>
    </submittedName>
</protein>
<dbReference type="AlphaFoldDB" id="A0A455SIV0"/>
<accession>A0A455SIV0</accession>
<reference evidence="1" key="1">
    <citation type="submission" date="2018-12" db="EMBL/GenBank/DDBJ databases">
        <title>Novel natural products biosynthetic potential of the class Ktedonobacteria.</title>
        <authorList>
            <person name="Zheng Y."/>
            <person name="Saitou A."/>
            <person name="Wang C.M."/>
            <person name="Toyoda A."/>
            <person name="Minakuchi Y."/>
            <person name="Sekiguchi Y."/>
            <person name="Ueda K."/>
            <person name="Takano H."/>
            <person name="Sakai Y."/>
            <person name="Yokota A."/>
            <person name="Yabe S."/>
        </authorList>
    </citation>
    <scope>NUCLEOTIDE SEQUENCE</scope>
    <source>
        <strain evidence="1">COM3</strain>
    </source>
</reference>
<evidence type="ECO:0000313" key="1">
    <source>
        <dbReference type="EMBL" id="BBH86852.1"/>
    </source>
</evidence>